<dbReference type="AlphaFoldDB" id="A0A6A7APG8"/>
<evidence type="ECO:0000313" key="3">
    <source>
        <dbReference type="Proteomes" id="UP000799423"/>
    </source>
</evidence>
<dbReference type="Proteomes" id="UP000799423">
    <property type="component" value="Unassembled WGS sequence"/>
</dbReference>
<feature type="compositionally biased region" description="Basic and acidic residues" evidence="1">
    <location>
        <begin position="1"/>
        <end position="13"/>
    </location>
</feature>
<reference evidence="2" key="1">
    <citation type="submission" date="2020-01" db="EMBL/GenBank/DDBJ databases">
        <authorList>
            <consortium name="DOE Joint Genome Institute"/>
            <person name="Haridas S."/>
            <person name="Albert R."/>
            <person name="Binder M."/>
            <person name="Bloem J."/>
            <person name="Labutti K."/>
            <person name="Salamov A."/>
            <person name="Andreopoulos B."/>
            <person name="Baker S.E."/>
            <person name="Barry K."/>
            <person name="Bills G."/>
            <person name="Bluhm B.H."/>
            <person name="Cannon C."/>
            <person name="Castanera R."/>
            <person name="Culley D.E."/>
            <person name="Daum C."/>
            <person name="Ezra D."/>
            <person name="Gonzalez J.B."/>
            <person name="Henrissat B."/>
            <person name="Kuo A."/>
            <person name="Liang C."/>
            <person name="Lipzen A."/>
            <person name="Lutzoni F."/>
            <person name="Magnuson J."/>
            <person name="Mondo S."/>
            <person name="Nolan M."/>
            <person name="Ohm R."/>
            <person name="Pangilinan J."/>
            <person name="Park H.-J."/>
            <person name="Ramirez L."/>
            <person name="Alfaro M."/>
            <person name="Sun H."/>
            <person name="Tritt A."/>
            <person name="Yoshinaga Y."/>
            <person name="Zwiers L.-H."/>
            <person name="Turgeon B.G."/>
            <person name="Goodwin S.B."/>
            <person name="Spatafora J.W."/>
            <person name="Crous P.W."/>
            <person name="Grigoriev I.V."/>
        </authorList>
    </citation>
    <scope>NUCLEOTIDE SEQUENCE</scope>
    <source>
        <strain evidence="2">IPT5</strain>
    </source>
</reference>
<gene>
    <name evidence="2" type="ORF">T440DRAFT_523076</name>
</gene>
<accession>A0A6A7APG8</accession>
<dbReference type="EMBL" id="MU006358">
    <property type="protein sequence ID" value="KAF2844963.1"/>
    <property type="molecule type" value="Genomic_DNA"/>
</dbReference>
<name>A0A6A7APG8_9PLEO</name>
<evidence type="ECO:0000256" key="1">
    <source>
        <dbReference type="SAM" id="MobiDB-lite"/>
    </source>
</evidence>
<evidence type="ECO:0000313" key="2">
    <source>
        <dbReference type="EMBL" id="KAF2844963.1"/>
    </source>
</evidence>
<organism evidence="2 3">
    <name type="scientific">Plenodomus tracheiphilus IPT5</name>
    <dbReference type="NCBI Taxonomy" id="1408161"/>
    <lineage>
        <taxon>Eukaryota</taxon>
        <taxon>Fungi</taxon>
        <taxon>Dikarya</taxon>
        <taxon>Ascomycota</taxon>
        <taxon>Pezizomycotina</taxon>
        <taxon>Dothideomycetes</taxon>
        <taxon>Pleosporomycetidae</taxon>
        <taxon>Pleosporales</taxon>
        <taxon>Pleosporineae</taxon>
        <taxon>Leptosphaeriaceae</taxon>
        <taxon>Plenodomus</taxon>
    </lineage>
</organism>
<protein>
    <submittedName>
        <fullName evidence="2">Uncharacterized protein</fullName>
    </submittedName>
</protein>
<feature type="compositionally biased region" description="Polar residues" evidence="1">
    <location>
        <begin position="14"/>
        <end position="30"/>
    </location>
</feature>
<sequence length="274" mass="30958">MSSLHPEHTEHTIKSTAPSVAQSRPTSSTNPRHDAIVSAAQKTASQILLEASPRKPLRLMRQESASSVDALAEHISVQTATSLTKPSVPPFLATPWAHSLHWSMPPPAVLADIFYPELVVAIRNAYIEHNTLCFCAVVLTTAQLLLRTQSSRNLLRDYPTDMADCLSVMNQIMLVKGVKVFAIECDRIELLYGRTYLDEHIAKRTFAEHMSEFIEQLPRMGYVAYQAADQQLEPEAENVRDSNRLKRRIKQSLRKCCKKLQLKKINYNTRELHG</sequence>
<keyword evidence="3" id="KW-1185">Reference proteome</keyword>
<proteinExistence type="predicted"/>
<feature type="region of interest" description="Disordered" evidence="1">
    <location>
        <begin position="1"/>
        <end position="32"/>
    </location>
</feature>
<dbReference type="OrthoDB" id="3795074at2759"/>